<dbReference type="Proteomes" id="UP000001401">
    <property type="component" value="Chromosome"/>
</dbReference>
<dbReference type="GO" id="GO:0030145">
    <property type="term" value="F:manganese ion binding"/>
    <property type="evidence" value="ECO:0007669"/>
    <property type="project" value="UniProtKB-UniRule"/>
</dbReference>
<dbReference type="EC" id="2.7.7.108" evidence="8"/>
<keyword evidence="10" id="KW-1185">Reference proteome</keyword>
<feature type="binding site" evidence="8">
    <location>
        <position position="89"/>
    </location>
    <ligand>
        <name>ATP</name>
        <dbReference type="ChEBI" id="CHEBI:30616"/>
    </ligand>
</feature>
<comment type="catalytic activity">
    <reaction evidence="8">
        <text>L-tyrosyl-[protein] + UTP = O-(5'-uridylyl)-L-tyrosyl-[protein] + diphosphate</text>
        <dbReference type="Rhea" id="RHEA:83887"/>
        <dbReference type="Rhea" id="RHEA-COMP:10136"/>
        <dbReference type="Rhea" id="RHEA-COMP:20238"/>
        <dbReference type="ChEBI" id="CHEBI:33019"/>
        <dbReference type="ChEBI" id="CHEBI:46398"/>
        <dbReference type="ChEBI" id="CHEBI:46858"/>
        <dbReference type="ChEBI" id="CHEBI:90602"/>
    </reaction>
</comment>
<dbReference type="PANTHER" id="PTHR12153">
    <property type="entry name" value="SELENOPROTEIN O"/>
    <property type="match status" value="1"/>
</dbReference>
<dbReference type="RefSeq" id="WP_013487100.1">
    <property type="nucleotide sequence ID" value="NC_014829.1"/>
</dbReference>
<feature type="binding site" evidence="8">
    <location>
        <position position="91"/>
    </location>
    <ligand>
        <name>ATP</name>
        <dbReference type="ChEBI" id="CHEBI:30616"/>
    </ligand>
</feature>
<evidence type="ECO:0000313" key="10">
    <source>
        <dbReference type="Proteomes" id="UP000001401"/>
    </source>
</evidence>
<evidence type="ECO:0000256" key="4">
    <source>
        <dbReference type="ARBA" id="ARBA00022723"/>
    </source>
</evidence>
<gene>
    <name evidence="8" type="primary">ydiU</name>
    <name evidence="8" type="synonym">selO</name>
    <name evidence="9" type="ordered locus">Bcell_0477</name>
</gene>
<dbReference type="eggNOG" id="COG0397">
    <property type="taxonomic scope" value="Bacteria"/>
</dbReference>
<dbReference type="InterPro" id="IPR003846">
    <property type="entry name" value="SelO"/>
</dbReference>
<dbReference type="PANTHER" id="PTHR12153:SF15">
    <property type="entry name" value="PROTEIN ADENYLYLTRANSFERASE SELO, MITOCHONDRIAL"/>
    <property type="match status" value="1"/>
</dbReference>
<keyword evidence="6 8" id="KW-0067">ATP-binding</keyword>
<dbReference type="NCBIfam" id="NF000658">
    <property type="entry name" value="PRK00029.1"/>
    <property type="match status" value="1"/>
</dbReference>
<keyword evidence="4 8" id="KW-0479">Metal-binding</keyword>
<comment type="catalytic activity">
    <reaction evidence="8">
        <text>L-seryl-[protein] + ATP = 3-O-(5'-adenylyl)-L-seryl-[protein] + diphosphate</text>
        <dbReference type="Rhea" id="RHEA:58120"/>
        <dbReference type="Rhea" id="RHEA-COMP:9863"/>
        <dbReference type="Rhea" id="RHEA-COMP:15073"/>
        <dbReference type="ChEBI" id="CHEBI:29999"/>
        <dbReference type="ChEBI" id="CHEBI:30616"/>
        <dbReference type="ChEBI" id="CHEBI:33019"/>
        <dbReference type="ChEBI" id="CHEBI:142516"/>
        <dbReference type="EC" id="2.7.7.108"/>
    </reaction>
</comment>
<dbReference type="KEGG" id="bco:Bcell_0477"/>
<keyword evidence="7 8" id="KW-0460">Magnesium</keyword>
<feature type="binding site" evidence="8">
    <location>
        <position position="261"/>
    </location>
    <ligand>
        <name>Mg(2+)</name>
        <dbReference type="ChEBI" id="CHEBI:18420"/>
    </ligand>
</feature>
<dbReference type="GO" id="GO:0005524">
    <property type="term" value="F:ATP binding"/>
    <property type="evidence" value="ECO:0007669"/>
    <property type="project" value="UniProtKB-UniRule"/>
</dbReference>
<feature type="binding site" evidence="8">
    <location>
        <position position="252"/>
    </location>
    <ligand>
        <name>Mg(2+)</name>
        <dbReference type="ChEBI" id="CHEBI:18420"/>
    </ligand>
</feature>
<comment type="catalytic activity">
    <reaction evidence="8">
        <text>L-seryl-[protein] + UTP = O-(5'-uridylyl)-L-seryl-[protein] + diphosphate</text>
        <dbReference type="Rhea" id="RHEA:64604"/>
        <dbReference type="Rhea" id="RHEA-COMP:9863"/>
        <dbReference type="Rhea" id="RHEA-COMP:16635"/>
        <dbReference type="ChEBI" id="CHEBI:29999"/>
        <dbReference type="ChEBI" id="CHEBI:33019"/>
        <dbReference type="ChEBI" id="CHEBI:46398"/>
        <dbReference type="ChEBI" id="CHEBI:156051"/>
    </reaction>
</comment>
<feature type="binding site" evidence="8">
    <location>
        <position position="175"/>
    </location>
    <ligand>
        <name>ATP</name>
        <dbReference type="ChEBI" id="CHEBI:30616"/>
    </ligand>
</feature>
<comment type="cofactor">
    <cofactor evidence="8">
        <name>Mg(2+)</name>
        <dbReference type="ChEBI" id="CHEBI:18420"/>
    </cofactor>
    <cofactor evidence="8">
        <name>Mn(2+)</name>
        <dbReference type="ChEBI" id="CHEBI:29035"/>
    </cofactor>
</comment>
<keyword evidence="5 8" id="KW-0547">Nucleotide-binding</keyword>
<comment type="catalytic activity">
    <reaction evidence="8">
        <text>L-threonyl-[protein] + ATP = 3-O-(5'-adenylyl)-L-threonyl-[protein] + diphosphate</text>
        <dbReference type="Rhea" id="RHEA:54292"/>
        <dbReference type="Rhea" id="RHEA-COMP:11060"/>
        <dbReference type="Rhea" id="RHEA-COMP:13847"/>
        <dbReference type="ChEBI" id="CHEBI:30013"/>
        <dbReference type="ChEBI" id="CHEBI:30616"/>
        <dbReference type="ChEBI" id="CHEBI:33019"/>
        <dbReference type="ChEBI" id="CHEBI:138113"/>
        <dbReference type="EC" id="2.7.7.108"/>
    </reaction>
</comment>
<sequence length="487" mass="54637">MDNKIGWNLENSYTKLPDTFYSTLNPTTVSSPKLVIFNEKLATSLGLNGEELKGTSGVEVFAGNNLPPASKPLAQAYAGHQFGHFTMLGDGRAILLGEQITPNNERIDIQLKGAGRTPYSRGGDGRASLGPMLREYIISEAMDALNIPTTRSLAVVTTGEDVYRETVLPGAILTRTAASHLRVGTFEYAAKWATDDELKQLADYAINRHYSEIVAKEDQYRLFLQEVIKRQAELIAKWQLVGFIHGVMNTDNMTISGETIDYGPCAFMDEYDPKTVFSSIDREGRYAYGNQPYIGAWNVSRLAEAILPLLHDDQEEAVNIAQEEIGKYKDLYLSYWHTGMKAKLGIINDEADDERLIEELLMLMQQHSADFTNTFRALTLDKIEGMALFETDAFKKWYERWKARIGRQEEPISASIALMKKSNPAVIPRNHLVEEALDAAVEDGDYAVMERLLHVLEKPFDYTLEKEKFTAPAPPEVSCNYKTFCGT</sequence>
<proteinExistence type="inferred from homology"/>
<comment type="catalytic activity">
    <reaction evidence="8">
        <text>L-histidyl-[protein] + UTP = N(tele)-(5'-uridylyl)-L-histidyl-[protein] + diphosphate</text>
        <dbReference type="Rhea" id="RHEA:83891"/>
        <dbReference type="Rhea" id="RHEA-COMP:9745"/>
        <dbReference type="Rhea" id="RHEA-COMP:20239"/>
        <dbReference type="ChEBI" id="CHEBI:29979"/>
        <dbReference type="ChEBI" id="CHEBI:33019"/>
        <dbReference type="ChEBI" id="CHEBI:46398"/>
        <dbReference type="ChEBI" id="CHEBI:233474"/>
    </reaction>
</comment>
<feature type="binding site" evidence="8">
    <location>
        <position position="92"/>
    </location>
    <ligand>
        <name>ATP</name>
        <dbReference type="ChEBI" id="CHEBI:30616"/>
    </ligand>
</feature>
<dbReference type="HOGENOM" id="CLU_010245_4_1_9"/>
<evidence type="ECO:0000313" key="9">
    <source>
        <dbReference type="EMBL" id="ADU28759.1"/>
    </source>
</evidence>
<comment type="catalytic activity">
    <reaction evidence="8">
        <text>L-tyrosyl-[protein] + ATP = O-(5'-adenylyl)-L-tyrosyl-[protein] + diphosphate</text>
        <dbReference type="Rhea" id="RHEA:54288"/>
        <dbReference type="Rhea" id="RHEA-COMP:10136"/>
        <dbReference type="Rhea" id="RHEA-COMP:13846"/>
        <dbReference type="ChEBI" id="CHEBI:30616"/>
        <dbReference type="ChEBI" id="CHEBI:33019"/>
        <dbReference type="ChEBI" id="CHEBI:46858"/>
        <dbReference type="ChEBI" id="CHEBI:83624"/>
        <dbReference type="EC" id="2.7.7.108"/>
    </reaction>
</comment>
<dbReference type="GO" id="GO:0000287">
    <property type="term" value="F:magnesium ion binding"/>
    <property type="evidence" value="ECO:0007669"/>
    <property type="project" value="UniProtKB-UniRule"/>
</dbReference>
<keyword evidence="8" id="KW-0464">Manganese</keyword>
<comment type="function">
    <text evidence="8">Nucleotidyltransferase involved in the post-translational modification of proteins. It can catalyze the addition of adenosine monophosphate (AMP) or uridine monophosphate (UMP) to a protein, resulting in modifications known as AMPylation and UMPylation.</text>
</comment>
<dbReference type="STRING" id="649639.Bcell_0477"/>
<reference evidence="9 10" key="1">
    <citation type="submission" date="2010-12" db="EMBL/GenBank/DDBJ databases">
        <title>Complete sequence of Bacillus cellulosilyticus DSM 2522.</title>
        <authorList>
            <consortium name="US DOE Joint Genome Institute"/>
            <person name="Lucas S."/>
            <person name="Copeland A."/>
            <person name="Lapidus A."/>
            <person name="Cheng J.-F."/>
            <person name="Bruce D."/>
            <person name="Goodwin L."/>
            <person name="Pitluck S."/>
            <person name="Chertkov O."/>
            <person name="Detter J.C."/>
            <person name="Han C."/>
            <person name="Tapia R."/>
            <person name="Land M."/>
            <person name="Hauser L."/>
            <person name="Jeffries C."/>
            <person name="Kyrpides N."/>
            <person name="Ivanova N."/>
            <person name="Mikhailova N."/>
            <person name="Brumm P."/>
            <person name="Mead D."/>
            <person name="Woyke T."/>
        </authorList>
    </citation>
    <scope>NUCLEOTIDE SEQUENCE [LARGE SCALE GENOMIC DNA]</scope>
    <source>
        <strain evidence="10">ATCC 21833 / DSM 2522 / FERM P-1141 / JCM 9156 / N-4</strain>
    </source>
</reference>
<feature type="binding site" evidence="8">
    <location>
        <position position="124"/>
    </location>
    <ligand>
        <name>ATP</name>
        <dbReference type="ChEBI" id="CHEBI:30616"/>
    </ligand>
</feature>
<protein>
    <recommendedName>
        <fullName evidence="8">Protein nucleotidyltransferase YdiU</fullName>
        <ecNumber evidence="8">2.7.7.-</ecNumber>
    </recommendedName>
    <alternativeName>
        <fullName evidence="8">Protein adenylyltransferase YdiU</fullName>
        <ecNumber evidence="8">2.7.7.108</ecNumber>
    </alternativeName>
    <alternativeName>
        <fullName evidence="8">Protein uridylyltransferase YdiU</fullName>
        <ecNumber evidence="8">2.7.7.-</ecNumber>
    </alternativeName>
</protein>
<dbReference type="OrthoDB" id="9773505at2"/>
<accession>E6TWS6</accession>
<evidence type="ECO:0000256" key="6">
    <source>
        <dbReference type="ARBA" id="ARBA00022840"/>
    </source>
</evidence>
<dbReference type="GO" id="GO:0070733">
    <property type="term" value="F:AMPylase activity"/>
    <property type="evidence" value="ECO:0007669"/>
    <property type="project" value="UniProtKB-EC"/>
</dbReference>
<evidence type="ECO:0000256" key="5">
    <source>
        <dbReference type="ARBA" id="ARBA00022741"/>
    </source>
</evidence>
<dbReference type="Pfam" id="PF02696">
    <property type="entry name" value="SelO"/>
    <property type="match status" value="1"/>
</dbReference>
<keyword evidence="2 8" id="KW-0808">Transferase</keyword>
<organism evidence="9 10">
    <name type="scientific">Evansella cellulosilytica (strain ATCC 21833 / DSM 2522 / FERM P-1141 / JCM 9156 / N-4)</name>
    <name type="common">Bacillus cellulosilyticus</name>
    <dbReference type="NCBI Taxonomy" id="649639"/>
    <lineage>
        <taxon>Bacteria</taxon>
        <taxon>Bacillati</taxon>
        <taxon>Bacillota</taxon>
        <taxon>Bacilli</taxon>
        <taxon>Bacillales</taxon>
        <taxon>Bacillaceae</taxon>
        <taxon>Evansella</taxon>
    </lineage>
</organism>
<feature type="binding site" evidence="8">
    <location>
        <position position="261"/>
    </location>
    <ligand>
        <name>ATP</name>
        <dbReference type="ChEBI" id="CHEBI:30616"/>
    </ligand>
</feature>
<evidence type="ECO:0000256" key="8">
    <source>
        <dbReference type="HAMAP-Rule" id="MF_00692"/>
    </source>
</evidence>
<dbReference type="EMBL" id="CP002394">
    <property type="protein sequence ID" value="ADU28759.1"/>
    <property type="molecule type" value="Genomic_DNA"/>
</dbReference>
<dbReference type="HAMAP" id="MF_00692">
    <property type="entry name" value="SelO"/>
    <property type="match status" value="1"/>
</dbReference>
<evidence type="ECO:0000256" key="3">
    <source>
        <dbReference type="ARBA" id="ARBA00022695"/>
    </source>
</evidence>
<dbReference type="AlphaFoldDB" id="E6TWS6"/>
<name>E6TWS6_EVAC2</name>
<feature type="active site" description="Proton acceptor" evidence="8">
    <location>
        <position position="251"/>
    </location>
</feature>
<keyword evidence="3 8" id="KW-0548">Nucleotidyltransferase</keyword>
<comment type="similarity">
    <text evidence="1 8">Belongs to the SELO family.</text>
</comment>
<evidence type="ECO:0000256" key="2">
    <source>
        <dbReference type="ARBA" id="ARBA00022679"/>
    </source>
</evidence>
<feature type="binding site" evidence="8">
    <location>
        <position position="182"/>
    </location>
    <ligand>
        <name>ATP</name>
        <dbReference type="ChEBI" id="CHEBI:30616"/>
    </ligand>
</feature>
<dbReference type="EC" id="2.7.7.-" evidence="8"/>
<feature type="binding site" evidence="8">
    <location>
        <position position="125"/>
    </location>
    <ligand>
        <name>ATP</name>
        <dbReference type="ChEBI" id="CHEBI:30616"/>
    </ligand>
</feature>
<feature type="binding site" evidence="8">
    <location>
        <position position="112"/>
    </location>
    <ligand>
        <name>ATP</name>
        <dbReference type="ChEBI" id="CHEBI:30616"/>
    </ligand>
</feature>
<evidence type="ECO:0000256" key="7">
    <source>
        <dbReference type="ARBA" id="ARBA00022842"/>
    </source>
</evidence>
<evidence type="ECO:0000256" key="1">
    <source>
        <dbReference type="ARBA" id="ARBA00009747"/>
    </source>
</evidence>